<gene>
    <name evidence="2" type="ORF">FUG_LOCUS695</name>
    <name evidence="1" type="ORF">MDCFG202_LOCUS142817</name>
</gene>
<evidence type="ECO:0000313" key="1">
    <source>
        <dbReference type="EMBL" id="CAG1976418.1"/>
    </source>
</evidence>
<protein>
    <submittedName>
        <fullName evidence="2">Uncharacterized protein</fullName>
    </submittedName>
</protein>
<dbReference type="EMBL" id="CAAKMV010000011">
    <property type="protein sequence ID" value="VIO51923.1"/>
    <property type="molecule type" value="Genomic_DNA"/>
</dbReference>
<sequence length="120" mass="13911">MVTDMPKDPYFTEFFRGGPWLLVAEHVSAPELKPGGGRMSTRIPHIETFVRAFSLQKLSLLQALFYLYQQHKNNQQSKAELSHHQAVDHCDDAQAFLLARHGLKWYVHSWRFCDLLSLLT</sequence>
<proteinExistence type="predicted"/>
<evidence type="ECO:0000313" key="2">
    <source>
        <dbReference type="EMBL" id="VIO51923.1"/>
    </source>
</evidence>
<organism evidence="2">
    <name type="scientific">Gibberella zeae</name>
    <name type="common">Wheat head blight fungus</name>
    <name type="synonym">Fusarium graminearum</name>
    <dbReference type="NCBI Taxonomy" id="5518"/>
    <lineage>
        <taxon>Eukaryota</taxon>
        <taxon>Fungi</taxon>
        <taxon>Dikarya</taxon>
        <taxon>Ascomycota</taxon>
        <taxon>Pezizomycotina</taxon>
        <taxon>Sordariomycetes</taxon>
        <taxon>Hypocreomycetidae</taxon>
        <taxon>Hypocreales</taxon>
        <taxon>Nectriaceae</taxon>
        <taxon>Fusarium</taxon>
    </lineage>
</organism>
<dbReference type="AlphaFoldDB" id="A0A4E9E529"/>
<reference evidence="2" key="1">
    <citation type="submission" date="2019-04" db="EMBL/GenBank/DDBJ databases">
        <authorList>
            <person name="Melise S."/>
            <person name="Noan J."/>
            <person name="Okalmin O."/>
        </authorList>
    </citation>
    <scope>NUCLEOTIDE SEQUENCE</scope>
    <source>
        <strain evidence="2">FN9</strain>
    </source>
</reference>
<name>A0A4E9E529_GIBZA</name>
<accession>A0A4E9E529</accession>
<dbReference type="Proteomes" id="UP000746612">
    <property type="component" value="Unassembled WGS sequence"/>
</dbReference>
<reference evidence="1" key="2">
    <citation type="submission" date="2021-03" db="EMBL/GenBank/DDBJ databases">
        <authorList>
            <person name="Alouane T."/>
            <person name="Langin T."/>
            <person name="Bonhomme L."/>
        </authorList>
    </citation>
    <scope>NUCLEOTIDE SEQUENCE</scope>
    <source>
        <strain evidence="1">MDC_Fg202</strain>
    </source>
</reference>
<dbReference type="EMBL" id="CAJPIJ010000104">
    <property type="protein sequence ID" value="CAG1976418.1"/>
    <property type="molecule type" value="Genomic_DNA"/>
</dbReference>